<evidence type="ECO:0008006" key="4">
    <source>
        <dbReference type="Google" id="ProtNLM"/>
    </source>
</evidence>
<proteinExistence type="predicted"/>
<keyword evidence="3" id="KW-1185">Reference proteome</keyword>
<evidence type="ECO:0000256" key="1">
    <source>
        <dbReference type="SAM" id="SignalP"/>
    </source>
</evidence>
<accession>A0ABV9PPR6</accession>
<reference evidence="3" key="1">
    <citation type="journal article" date="2019" name="Int. J. Syst. Evol. Microbiol.">
        <title>The Global Catalogue of Microorganisms (GCM) 10K type strain sequencing project: providing services to taxonomists for standard genome sequencing and annotation.</title>
        <authorList>
            <consortium name="The Broad Institute Genomics Platform"/>
            <consortium name="The Broad Institute Genome Sequencing Center for Infectious Disease"/>
            <person name="Wu L."/>
            <person name="Ma J."/>
        </authorList>
    </citation>
    <scope>NUCLEOTIDE SEQUENCE [LARGE SCALE GENOMIC DNA]</scope>
    <source>
        <strain evidence="3">JCM 11882</strain>
    </source>
</reference>
<dbReference type="PROSITE" id="PS51257">
    <property type="entry name" value="PROKAR_LIPOPROTEIN"/>
    <property type="match status" value="1"/>
</dbReference>
<name>A0ABV9PPR6_9ACTN</name>
<organism evidence="2 3">
    <name type="scientific">Dietzia aurantiaca</name>
    <dbReference type="NCBI Taxonomy" id="983873"/>
    <lineage>
        <taxon>Bacteria</taxon>
        <taxon>Bacillati</taxon>
        <taxon>Actinomycetota</taxon>
        <taxon>Actinomycetes</taxon>
        <taxon>Mycobacteriales</taxon>
        <taxon>Dietziaceae</taxon>
        <taxon>Dietzia</taxon>
    </lineage>
</organism>
<dbReference type="EMBL" id="JBHSHP010000021">
    <property type="protein sequence ID" value="MFC4754807.1"/>
    <property type="molecule type" value="Genomic_DNA"/>
</dbReference>
<sequence length="167" mass="17749">MRGTSFVAAALAVLLTSGCVVSEVTHTQNGETVTESVSEAPNSENIDPCGLDESFLAELSLDPADLVRGQGASSSPTCTWEEGPYSETSLYYWVEGETPADPANEVTTLDNGQEVEVFYDSPGMARYILRKDDLTLNVNYSAPASLEPTAPEGVAAVMDQLLLMYGG</sequence>
<evidence type="ECO:0000313" key="2">
    <source>
        <dbReference type="EMBL" id="MFC4754807.1"/>
    </source>
</evidence>
<protein>
    <recommendedName>
        <fullName evidence="4">DUF3558 domain-containing protein</fullName>
    </recommendedName>
</protein>
<gene>
    <name evidence="2" type="ORF">ACFO7U_08440</name>
</gene>
<feature type="chain" id="PRO_5047067851" description="DUF3558 domain-containing protein" evidence="1">
    <location>
        <begin position="23"/>
        <end position="167"/>
    </location>
</feature>
<keyword evidence="1" id="KW-0732">Signal</keyword>
<comment type="caution">
    <text evidence="2">The sequence shown here is derived from an EMBL/GenBank/DDBJ whole genome shotgun (WGS) entry which is preliminary data.</text>
</comment>
<dbReference type="Proteomes" id="UP001595836">
    <property type="component" value="Unassembled WGS sequence"/>
</dbReference>
<dbReference type="RefSeq" id="WP_344993753.1">
    <property type="nucleotide sequence ID" value="NZ_BAABCD010000022.1"/>
</dbReference>
<feature type="signal peptide" evidence="1">
    <location>
        <begin position="1"/>
        <end position="22"/>
    </location>
</feature>
<evidence type="ECO:0000313" key="3">
    <source>
        <dbReference type="Proteomes" id="UP001595836"/>
    </source>
</evidence>